<gene>
    <name evidence="2" type="ORF">SCUD_LOCUS5004</name>
</gene>
<keyword evidence="3" id="KW-1185">Reference proteome</keyword>
<dbReference type="AlphaFoldDB" id="A0A183JQL5"/>
<protein>
    <submittedName>
        <fullName evidence="4">Agenet-like domain-containing protein</fullName>
    </submittedName>
</protein>
<dbReference type="EMBL" id="UZAK01007379">
    <property type="protein sequence ID" value="VDO92246.1"/>
    <property type="molecule type" value="Genomic_DNA"/>
</dbReference>
<sequence>MTKVVFPIKSGGGSKRVGLRLKRTTGYIVEKFLHVSKRRMKILAAWTGRASDVHPGQNGEALFSVVTDQTPGSSSNTITLTGRWGDETNSKPEVELILDDQLNYLPIPSWWPCRVVKIRDDVAVVKLNVSPPADATPSEISLCTHLSTVTEIVSRKSLRQPSDDCPCLSPDIIHRHRIEIPKELADL</sequence>
<organism evidence="4">
    <name type="scientific">Schistosoma curassoni</name>
    <dbReference type="NCBI Taxonomy" id="6186"/>
    <lineage>
        <taxon>Eukaryota</taxon>
        <taxon>Metazoa</taxon>
        <taxon>Spiralia</taxon>
        <taxon>Lophotrochozoa</taxon>
        <taxon>Platyhelminthes</taxon>
        <taxon>Trematoda</taxon>
        <taxon>Digenea</taxon>
        <taxon>Strigeidida</taxon>
        <taxon>Schistosomatoidea</taxon>
        <taxon>Schistosomatidae</taxon>
        <taxon>Schistosoma</taxon>
    </lineage>
</organism>
<name>A0A183JQL5_9TREM</name>
<feature type="domain" description="Agenet-like" evidence="1">
    <location>
        <begin position="90"/>
        <end position="161"/>
    </location>
</feature>
<accession>A0A183JQL5</accession>
<proteinExistence type="predicted"/>
<dbReference type="PROSITE" id="PS51641">
    <property type="entry name" value="AGENET_LIKE"/>
    <property type="match status" value="1"/>
</dbReference>
<dbReference type="Proteomes" id="UP000279833">
    <property type="component" value="Unassembled WGS sequence"/>
</dbReference>
<reference evidence="4" key="1">
    <citation type="submission" date="2016-06" db="UniProtKB">
        <authorList>
            <consortium name="WormBaseParasite"/>
        </authorList>
    </citation>
    <scope>IDENTIFICATION</scope>
</reference>
<evidence type="ECO:0000313" key="2">
    <source>
        <dbReference type="EMBL" id="VDO92246.1"/>
    </source>
</evidence>
<dbReference type="WBParaSite" id="SCUD_0000500401-mRNA-1">
    <property type="protein sequence ID" value="SCUD_0000500401-mRNA-1"/>
    <property type="gene ID" value="SCUD_0000500401"/>
</dbReference>
<reference evidence="2 3" key="2">
    <citation type="submission" date="2018-11" db="EMBL/GenBank/DDBJ databases">
        <authorList>
            <consortium name="Pathogen Informatics"/>
        </authorList>
    </citation>
    <scope>NUCLEOTIDE SEQUENCE [LARGE SCALE GENOMIC DNA]</scope>
    <source>
        <strain evidence="2">Dakar</strain>
        <strain evidence="3">Dakar, Senegal</strain>
    </source>
</reference>
<evidence type="ECO:0000313" key="4">
    <source>
        <dbReference type="WBParaSite" id="SCUD_0000500401-mRNA-1"/>
    </source>
</evidence>
<dbReference type="InterPro" id="IPR041560">
    <property type="entry name" value="Tudor_FRM1"/>
</dbReference>
<evidence type="ECO:0000259" key="1">
    <source>
        <dbReference type="PROSITE" id="PS51641"/>
    </source>
</evidence>
<dbReference type="STRING" id="6186.A0A183JQL5"/>
<evidence type="ECO:0000313" key="3">
    <source>
        <dbReference type="Proteomes" id="UP000279833"/>
    </source>
</evidence>